<dbReference type="InterPro" id="IPR012337">
    <property type="entry name" value="RNaseH-like_sf"/>
</dbReference>
<proteinExistence type="predicted"/>
<comment type="caution">
    <text evidence="3">The sequence shown here is derived from an EMBL/GenBank/DDBJ whole genome shotgun (WGS) entry which is preliminary data.</text>
</comment>
<organism evidence="3 4">
    <name type="scientific">Tepidimonas taiwanensis</name>
    <dbReference type="NCBI Taxonomy" id="307486"/>
    <lineage>
        <taxon>Bacteria</taxon>
        <taxon>Pseudomonadati</taxon>
        <taxon>Pseudomonadota</taxon>
        <taxon>Betaproteobacteria</taxon>
        <taxon>Burkholderiales</taxon>
        <taxon>Tepidimonas</taxon>
    </lineage>
</organism>
<sequence length="380" mass="43467">MDEARERTWGCEHGVHQRELERWRGAAAQVLADLEDGARQPLACKSTGINVRTLQPWKSGSGLHARYRRPRPERPTTTDALTDEERARTLTVANEPRFADQPPARLVPALADEGAYIASESCFQRVLHEHGQNAHRGRAPQPTRTPTTHVANAPGQVWCWDMTHLPEQIQGRRLYLYLIMDLFSSMIVACEIHEFDDAKRAACPLKRTALTEGIHAMADKPVLQDDNSGTIKATAVLAMLHWLGIMPSYPRPRVSDNNAFVGLLFETTKYRQHEFPVRGFATLEDARQWRPDFVRWYNFEQRHSALRYVTRAQRHAGEDIAVLAARHQTYLKARERHPARWPDNRRDWTSVSPSPVTLNPERDAVNRDPVHPKNMDRLVA</sequence>
<protein>
    <submittedName>
        <fullName evidence="3">Integrase core domain protein</fullName>
    </submittedName>
</protein>
<dbReference type="GO" id="GO:0003676">
    <property type="term" value="F:nucleic acid binding"/>
    <property type="evidence" value="ECO:0007669"/>
    <property type="project" value="InterPro"/>
</dbReference>
<dbReference type="EMBL" id="VJOM01000067">
    <property type="protein sequence ID" value="TSE28201.1"/>
    <property type="molecule type" value="Genomic_DNA"/>
</dbReference>
<dbReference type="PROSITE" id="PS50994">
    <property type="entry name" value="INTEGRASE"/>
    <property type="match status" value="1"/>
</dbReference>
<dbReference type="GO" id="GO:0015074">
    <property type="term" value="P:DNA integration"/>
    <property type="evidence" value="ECO:0007669"/>
    <property type="project" value="InterPro"/>
</dbReference>
<dbReference type="InterPro" id="IPR001584">
    <property type="entry name" value="Integrase_cat-core"/>
</dbReference>
<dbReference type="Proteomes" id="UP000317763">
    <property type="component" value="Unassembled WGS sequence"/>
</dbReference>
<feature type="domain" description="Integrase catalytic" evidence="2">
    <location>
        <begin position="150"/>
        <end position="318"/>
    </location>
</feature>
<dbReference type="PANTHER" id="PTHR46889:SF4">
    <property type="entry name" value="TRANSPOSASE INSO FOR INSERTION SEQUENCE ELEMENT IS911B-RELATED"/>
    <property type="match status" value="1"/>
</dbReference>
<keyword evidence="4" id="KW-1185">Reference proteome</keyword>
<dbReference type="Pfam" id="PF00665">
    <property type="entry name" value="rve"/>
    <property type="match status" value="1"/>
</dbReference>
<dbReference type="PANTHER" id="PTHR46889">
    <property type="entry name" value="TRANSPOSASE INSF FOR INSERTION SEQUENCE IS3B-RELATED"/>
    <property type="match status" value="1"/>
</dbReference>
<feature type="compositionally biased region" description="Basic and acidic residues" evidence="1">
    <location>
        <begin position="360"/>
        <end position="380"/>
    </location>
</feature>
<dbReference type="AlphaFoldDB" id="A0A554WXA2"/>
<dbReference type="STRING" id="307486.GCA_000807215_01008"/>
<feature type="compositionally biased region" description="Basic and acidic residues" evidence="1">
    <location>
        <begin position="335"/>
        <end position="348"/>
    </location>
</feature>
<evidence type="ECO:0000313" key="4">
    <source>
        <dbReference type="Proteomes" id="UP000317763"/>
    </source>
</evidence>
<feature type="region of interest" description="Disordered" evidence="1">
    <location>
        <begin position="335"/>
        <end position="380"/>
    </location>
</feature>
<dbReference type="SUPFAM" id="SSF53098">
    <property type="entry name" value="Ribonuclease H-like"/>
    <property type="match status" value="1"/>
</dbReference>
<dbReference type="Gene3D" id="3.30.420.10">
    <property type="entry name" value="Ribonuclease H-like superfamily/Ribonuclease H"/>
    <property type="match status" value="1"/>
</dbReference>
<dbReference type="InterPro" id="IPR050900">
    <property type="entry name" value="Transposase_IS3/IS150/IS904"/>
</dbReference>
<accession>A0A554WXA2</accession>
<name>A0A554WXA2_9BURK</name>
<dbReference type="InterPro" id="IPR036397">
    <property type="entry name" value="RNaseH_sf"/>
</dbReference>
<feature type="region of interest" description="Disordered" evidence="1">
    <location>
        <begin position="61"/>
        <end position="83"/>
    </location>
</feature>
<evidence type="ECO:0000313" key="3">
    <source>
        <dbReference type="EMBL" id="TSE28201.1"/>
    </source>
</evidence>
<reference evidence="3 4" key="1">
    <citation type="submission" date="2019-07" db="EMBL/GenBank/DDBJ databases">
        <title>Tepidimonas taiwanensis I1-1 draft genome.</title>
        <authorList>
            <person name="Da Costa M.S."/>
            <person name="Froufe H.J.C."/>
            <person name="Egas C."/>
            <person name="Albuquerque L."/>
        </authorList>
    </citation>
    <scope>NUCLEOTIDE SEQUENCE [LARGE SCALE GENOMIC DNA]</scope>
    <source>
        <strain evidence="3 4">I1-1</strain>
    </source>
</reference>
<evidence type="ECO:0000256" key="1">
    <source>
        <dbReference type="SAM" id="MobiDB-lite"/>
    </source>
</evidence>
<evidence type="ECO:0000259" key="2">
    <source>
        <dbReference type="PROSITE" id="PS50994"/>
    </source>
</evidence>
<gene>
    <name evidence="3" type="ORF">Ttaiw_02664</name>
</gene>